<keyword evidence="4 6" id="KW-1133">Transmembrane helix</keyword>
<dbReference type="PROSITE" id="PS50262">
    <property type="entry name" value="G_PROTEIN_RECEP_F1_2"/>
    <property type="match status" value="1"/>
</dbReference>
<feature type="transmembrane region" description="Helical" evidence="6">
    <location>
        <begin position="277"/>
        <end position="297"/>
    </location>
</feature>
<dbReference type="Gene3D" id="1.20.1070.10">
    <property type="entry name" value="Rhodopsin 7-helix transmembrane proteins"/>
    <property type="match status" value="1"/>
</dbReference>
<feature type="transmembrane region" description="Helical" evidence="6">
    <location>
        <begin position="114"/>
        <end position="136"/>
    </location>
</feature>
<dbReference type="InterPro" id="IPR012880">
    <property type="entry name" value="Gryzun"/>
</dbReference>
<dbReference type="GO" id="GO:0005737">
    <property type="term" value="C:cytoplasm"/>
    <property type="evidence" value="ECO:0007669"/>
    <property type="project" value="TreeGrafter"/>
</dbReference>
<dbReference type="EMBL" id="KQ981280">
    <property type="protein sequence ID" value="KYN43387.1"/>
    <property type="molecule type" value="Genomic_DNA"/>
</dbReference>
<keyword evidence="9" id="KW-1185">Reference proteome</keyword>
<feature type="transmembrane region" description="Helical" evidence="6">
    <location>
        <begin position="210"/>
        <end position="233"/>
    </location>
</feature>
<keyword evidence="5 6" id="KW-0472">Membrane</keyword>
<reference evidence="8 9" key="1">
    <citation type="submission" date="2016-03" db="EMBL/GenBank/DDBJ databases">
        <title>Trachymyrmex septentrionalis WGS genome.</title>
        <authorList>
            <person name="Nygaard S."/>
            <person name="Hu H."/>
            <person name="Boomsma J."/>
            <person name="Zhang G."/>
        </authorList>
    </citation>
    <scope>NUCLEOTIDE SEQUENCE [LARGE SCALE GENOMIC DNA]</scope>
    <source>
        <strain evidence="8">Tsep2-gDNA-1</strain>
        <tissue evidence="8">Whole body</tissue>
    </source>
</reference>
<evidence type="ECO:0000256" key="2">
    <source>
        <dbReference type="ARBA" id="ARBA00010663"/>
    </source>
</evidence>
<dbReference type="GO" id="GO:0004930">
    <property type="term" value="F:G protein-coupled receptor activity"/>
    <property type="evidence" value="ECO:0007669"/>
    <property type="project" value="InterPro"/>
</dbReference>
<evidence type="ECO:0000256" key="6">
    <source>
        <dbReference type="SAM" id="Phobius"/>
    </source>
</evidence>
<dbReference type="PANTHER" id="PTHR14374:SF0">
    <property type="entry name" value="TRAFFICKING PROTEIN PARTICLE COMPLEX SUBUNIT 11"/>
    <property type="match status" value="1"/>
</dbReference>
<dbReference type="PANTHER" id="PTHR14374">
    <property type="entry name" value="FOIE GRAS"/>
    <property type="match status" value="1"/>
</dbReference>
<feature type="transmembrane region" description="Helical" evidence="6">
    <location>
        <begin position="71"/>
        <end position="94"/>
    </location>
</feature>
<evidence type="ECO:0000256" key="5">
    <source>
        <dbReference type="ARBA" id="ARBA00023136"/>
    </source>
</evidence>
<name>A0A195FSW0_9HYME</name>
<evidence type="ECO:0000256" key="1">
    <source>
        <dbReference type="ARBA" id="ARBA00004370"/>
    </source>
</evidence>
<dbReference type="Proteomes" id="UP000078541">
    <property type="component" value="Unassembled WGS sequence"/>
</dbReference>
<dbReference type="SUPFAM" id="SSF81321">
    <property type="entry name" value="Family A G protein-coupled receptor-like"/>
    <property type="match status" value="1"/>
</dbReference>
<dbReference type="STRING" id="34720.A0A195FSW0"/>
<evidence type="ECO:0000256" key="4">
    <source>
        <dbReference type="ARBA" id="ARBA00022989"/>
    </source>
</evidence>
<dbReference type="InterPro" id="IPR000276">
    <property type="entry name" value="GPCR_Rhodpsn"/>
</dbReference>
<feature type="domain" description="G-protein coupled receptors family 1 profile" evidence="7">
    <location>
        <begin position="56"/>
        <end position="334"/>
    </location>
</feature>
<evidence type="ECO:0000256" key="3">
    <source>
        <dbReference type="ARBA" id="ARBA00022692"/>
    </source>
</evidence>
<proteinExistence type="inferred from homology"/>
<dbReference type="Pfam" id="PF07919">
    <property type="entry name" value="Gryzun"/>
    <property type="match status" value="1"/>
</dbReference>
<organism evidence="8 9">
    <name type="scientific">Trachymyrmex septentrionalis</name>
    <dbReference type="NCBI Taxonomy" id="34720"/>
    <lineage>
        <taxon>Eukaryota</taxon>
        <taxon>Metazoa</taxon>
        <taxon>Ecdysozoa</taxon>
        <taxon>Arthropoda</taxon>
        <taxon>Hexapoda</taxon>
        <taxon>Insecta</taxon>
        <taxon>Pterygota</taxon>
        <taxon>Neoptera</taxon>
        <taxon>Endopterygota</taxon>
        <taxon>Hymenoptera</taxon>
        <taxon>Apocrita</taxon>
        <taxon>Aculeata</taxon>
        <taxon>Formicoidea</taxon>
        <taxon>Formicidae</taxon>
        <taxon>Myrmicinae</taxon>
        <taxon>Trachymyrmex</taxon>
    </lineage>
</organism>
<dbReference type="CDD" id="cd14978">
    <property type="entry name" value="7tmA_FMRFamide_R-like"/>
    <property type="match status" value="1"/>
</dbReference>
<sequence>MNECAFCSTQLCCEDDNFTIERTPIEDGIARSQVMSLMWTSYGIIVPIILTIGIFGNAAIFVVLSGPVFRGIAYLYLSGLALAHIGVILSWITITLRLGYGMSNNYPSAFYHAHLELVILNAFSAASVFIMVCLIVDRYIFVFFPARIRTGNTRKNVNSFILSSFIAGFMVSSPLSVMRTIVYAEQDESGTSFTLRENVFVTQTAIWRTYIWIMEIVVRICPSIVFIVLNSLVIKRFLQLNVQNRQFHAVSNKFRTNKTPDTSLLSRNRGYKEEQHLAILTTTMILCFFLTEVPPSLTPILYTDRYPLDLHYQTFRVYSTIVELSNYAIYILIYLACSTEFRRELLRFLQGKCNENIGQDIDQPVGEIEDYSRHGTTIRLTPERTKLNSPESPTKEIKMEEDAHPSEATTFIKSFMMFELPAELVAKPLALIGLTGLDIANPVHRSIWDAFSNNRRPDCAAVQFKLLSLTHEFPTVKPKRSSYEWYIPKGILKRNWMNKYLNEIPSVVVAFYDLDWNDSLWNEKKMECASRVQSLRAALDGRSTKIAVVLIQHAVQPLPGAEDVIATERATALCGACDLTAKLLYVLPHADHLLGYISRLETAFYDLAQNLYHHEYRNVKSHRDQLTKNVHQYLFVRHQFKMAFLNELKQELHLAQKHYMQAYHNLLETRMTDANAVEIKTVAGFINYKLCRIMFSLNLPKDAISQFRLHTERFKLKTGPKELMFEHHAWMSSQFSTFAELFDEAIRQGLPAVQTQHPGYYFQLAANHASLRQSACKELCQHISSYPDPDPLLGEEKLEFYGQRPWRPGKLSAEPADTAREAIGIQALQYREKTTVNHSMIIIGLLGNAISQFKIYRCPRMRRLLVVQMAEEYFNARDYGKVLTLLMHMLWEYHGERWPVLLTDILKNALRAAYLSTSIQDYLTLALEALGPSTTFSEERQAVIYNNIINILQKKPPNPEPDLPDDIKHLAMEKWMLELNRSEPSIFAIDDNNMTSFIDLKARFLQQTYAVNTMITVEVIVRNSYFNIIEFSNASITVSGPGYNAEIPIDEIQQSDLIFQAKETKKLYFNFKAPRQNNGVEIRISTVSLQMGDSEHCCIMLRFSAMGRETNLLDRLYPEIQQLRYIYRVFKDKKSNKNIIFICNSGGEFEAIRPLIHAEIKQEESSLSLDAKSNNPALLGEWLPITISLSTNENVNAVSLYIILLSDGSNEQSTELSINMLSKESKVSIVVGDMVKGTSAKHIVHIRAHKVGDRNIVIKADYTRPEQIRGNKELTYSLAVKKPFEVATQFYTTLFEPLTKGFVNEPFIIMPHITCVSPWPINILSTSIDLADSIQKESNLDNQESILAGVKLCDGETGTDAYCLIPKIGGELPISIGVFTIKWKRANDETALETSSSVTLAPLWVEDTVIGLEAKMPAHGWVRTPFCISYFIKNHSDYLVTLRLAMEGSDAFMFAGQKQVDIYILPKNIRRVDWVLRPLVAGFVALPTLSLTVPADEEHKLGKGRLSEMIERSLPSHIYILVRKKLYINKIL</sequence>
<evidence type="ECO:0000313" key="8">
    <source>
        <dbReference type="EMBL" id="KYN43387.1"/>
    </source>
</evidence>
<feature type="transmembrane region" description="Helical" evidence="6">
    <location>
        <begin position="42"/>
        <end position="64"/>
    </location>
</feature>
<evidence type="ECO:0000259" key="7">
    <source>
        <dbReference type="PROSITE" id="PS50262"/>
    </source>
</evidence>
<dbReference type="GO" id="GO:0016020">
    <property type="term" value="C:membrane"/>
    <property type="evidence" value="ECO:0007669"/>
    <property type="project" value="UniProtKB-SubCell"/>
</dbReference>
<comment type="subcellular location">
    <subcellularLocation>
        <location evidence="1">Membrane</location>
    </subcellularLocation>
</comment>
<dbReference type="InterPro" id="IPR021773">
    <property type="entry name" value="TPC11"/>
</dbReference>
<comment type="similarity">
    <text evidence="2">Belongs to the G-protein coupled receptor 1 family.</text>
</comment>
<gene>
    <name evidence="8" type="ORF">ALC56_02113</name>
</gene>
<feature type="transmembrane region" description="Helical" evidence="6">
    <location>
        <begin position="157"/>
        <end position="177"/>
    </location>
</feature>
<keyword evidence="3 6" id="KW-0812">Transmembrane</keyword>
<accession>A0A195FSW0</accession>
<evidence type="ECO:0000313" key="9">
    <source>
        <dbReference type="Proteomes" id="UP000078541"/>
    </source>
</evidence>
<dbReference type="Pfam" id="PF11817">
    <property type="entry name" value="Foie-gras_1"/>
    <property type="match status" value="1"/>
</dbReference>
<dbReference type="InterPro" id="IPR017452">
    <property type="entry name" value="GPCR_Rhodpsn_7TM"/>
</dbReference>
<protein>
    <submittedName>
        <fullName evidence="8">UPF0636 protein C4orf41 like protein</fullName>
    </submittedName>
</protein>
<dbReference type="Pfam" id="PF00001">
    <property type="entry name" value="7tm_1"/>
    <property type="match status" value="1"/>
</dbReference>